<dbReference type="OrthoDB" id="5071693at2759"/>
<dbReference type="RefSeq" id="XP_046043799.1">
    <property type="nucleotide sequence ID" value="XM_046184919.1"/>
</dbReference>
<evidence type="ECO:0000313" key="3">
    <source>
        <dbReference type="Proteomes" id="UP000720189"/>
    </source>
</evidence>
<dbReference type="EMBL" id="JAGMUX010000019">
    <property type="protein sequence ID" value="KAH7232139.1"/>
    <property type="molecule type" value="Genomic_DNA"/>
</dbReference>
<dbReference type="GeneID" id="70214873"/>
<dbReference type="Proteomes" id="UP000720189">
    <property type="component" value="Unassembled WGS sequence"/>
</dbReference>
<evidence type="ECO:0000256" key="1">
    <source>
        <dbReference type="SAM" id="MobiDB-lite"/>
    </source>
</evidence>
<comment type="caution">
    <text evidence="2">The sequence shown here is derived from an EMBL/GenBank/DDBJ whole genome shotgun (WGS) entry which is preliminary data.</text>
</comment>
<name>A0A9P9JX79_FUSRE</name>
<proteinExistence type="predicted"/>
<feature type="region of interest" description="Disordered" evidence="1">
    <location>
        <begin position="204"/>
        <end position="244"/>
    </location>
</feature>
<reference evidence="2" key="1">
    <citation type="journal article" date="2021" name="Nat. Commun.">
        <title>Genetic determinants of endophytism in the Arabidopsis root mycobiome.</title>
        <authorList>
            <person name="Mesny F."/>
            <person name="Miyauchi S."/>
            <person name="Thiergart T."/>
            <person name="Pickel B."/>
            <person name="Atanasova L."/>
            <person name="Karlsson M."/>
            <person name="Huettel B."/>
            <person name="Barry K.W."/>
            <person name="Haridas S."/>
            <person name="Chen C."/>
            <person name="Bauer D."/>
            <person name="Andreopoulos W."/>
            <person name="Pangilinan J."/>
            <person name="LaButti K."/>
            <person name="Riley R."/>
            <person name="Lipzen A."/>
            <person name="Clum A."/>
            <person name="Drula E."/>
            <person name="Henrissat B."/>
            <person name="Kohler A."/>
            <person name="Grigoriev I.V."/>
            <person name="Martin F.M."/>
            <person name="Hacquard S."/>
        </authorList>
    </citation>
    <scope>NUCLEOTIDE SEQUENCE</scope>
    <source>
        <strain evidence="2">MPI-CAGE-AT-0023</strain>
    </source>
</reference>
<organism evidence="2 3">
    <name type="scientific">Fusarium redolens</name>
    <dbReference type="NCBI Taxonomy" id="48865"/>
    <lineage>
        <taxon>Eukaryota</taxon>
        <taxon>Fungi</taxon>
        <taxon>Dikarya</taxon>
        <taxon>Ascomycota</taxon>
        <taxon>Pezizomycotina</taxon>
        <taxon>Sordariomycetes</taxon>
        <taxon>Hypocreomycetidae</taxon>
        <taxon>Hypocreales</taxon>
        <taxon>Nectriaceae</taxon>
        <taxon>Fusarium</taxon>
        <taxon>Fusarium redolens species complex</taxon>
    </lineage>
</organism>
<dbReference type="AlphaFoldDB" id="A0A9P9JX79"/>
<keyword evidence="3" id="KW-1185">Reference proteome</keyword>
<evidence type="ECO:0000313" key="2">
    <source>
        <dbReference type="EMBL" id="KAH7232139.1"/>
    </source>
</evidence>
<feature type="compositionally biased region" description="Acidic residues" evidence="1">
    <location>
        <begin position="204"/>
        <end position="218"/>
    </location>
</feature>
<protein>
    <submittedName>
        <fullName evidence="2">Uncharacterized protein</fullName>
    </submittedName>
</protein>
<gene>
    <name evidence="2" type="ORF">BKA55DRAFT_146104</name>
</gene>
<accession>A0A9P9JX79</accession>
<sequence>MAPRTPRALSAPLINASVNNERPDGDGDGDLGKAHVKNYIGRVVDDSPDATKGITTMHIVKRNLQQLPSAERLQVLDGLVKQIPKIKGIQNQARDHKANLRRADRRDEQMAYLDKTWGGRQNWANPIYMPRITETISISTTAPLTTMTKLAVKHQFTLSDLWQPGGELHDAAFMYGEHILTKDKAAAALRAFKLRLGNLEIPELDASDDENDDPMSESEQDRATKRPKYTATERSPSVEIGRRARTPALDHRNSLFSPEQEIHSPDDDCYVALPGMCTDLLDYHLLTNNCLRMMIYLLSPAIQSHQSTAINLILHPLSTMMPLSIN</sequence>